<gene>
    <name evidence="1" type="ORF">PAI11_03090</name>
</gene>
<name>H0E0K1_9ACTN</name>
<evidence type="ECO:0000313" key="2">
    <source>
        <dbReference type="Proteomes" id="UP000005143"/>
    </source>
</evidence>
<proteinExistence type="predicted"/>
<dbReference type="EMBL" id="AGUD01000011">
    <property type="protein sequence ID" value="EHN12735.1"/>
    <property type="molecule type" value="Genomic_DNA"/>
</dbReference>
<dbReference type="AlphaFoldDB" id="H0E0K1"/>
<keyword evidence="2" id="KW-1185">Reference proteome</keyword>
<accession>H0E0K1</accession>
<protein>
    <submittedName>
        <fullName evidence="1">Uncharacterized protein</fullName>
    </submittedName>
</protein>
<organism evidence="1 2">
    <name type="scientific">Patulibacter medicamentivorans</name>
    <dbReference type="NCBI Taxonomy" id="1097667"/>
    <lineage>
        <taxon>Bacteria</taxon>
        <taxon>Bacillati</taxon>
        <taxon>Actinomycetota</taxon>
        <taxon>Thermoleophilia</taxon>
        <taxon>Solirubrobacterales</taxon>
        <taxon>Patulibacteraceae</taxon>
        <taxon>Patulibacter</taxon>
    </lineage>
</organism>
<reference evidence="1 2" key="1">
    <citation type="journal article" date="2013" name="Biodegradation">
        <title>Quantitative proteomic analysis of ibuprofen-degrading Patulibacter sp. strain I11.</title>
        <authorList>
            <person name="Almeida B."/>
            <person name="Kjeldal H."/>
            <person name="Lolas I."/>
            <person name="Knudsen A.D."/>
            <person name="Carvalho G."/>
            <person name="Nielsen K.L."/>
            <person name="Barreto Crespo M.T."/>
            <person name="Stensballe A."/>
            <person name="Nielsen J.L."/>
        </authorList>
    </citation>
    <scope>NUCLEOTIDE SEQUENCE [LARGE SCALE GENOMIC DNA]</scope>
    <source>
        <strain evidence="1 2">I11</strain>
    </source>
</reference>
<dbReference type="Proteomes" id="UP000005143">
    <property type="component" value="Unassembled WGS sequence"/>
</dbReference>
<evidence type="ECO:0000313" key="1">
    <source>
        <dbReference type="EMBL" id="EHN12735.1"/>
    </source>
</evidence>
<sequence length="80" mass="9512">MQVALARRVAGGRCRFVARSGRVTRPRSCRRRTYLRARGTARWTLRIRHRLPRGRYVVAARSYDAHHQRSRVRTRSARVR</sequence>
<comment type="caution">
    <text evidence="1">The sequence shown here is derived from an EMBL/GenBank/DDBJ whole genome shotgun (WGS) entry which is preliminary data.</text>
</comment>